<dbReference type="AlphaFoldDB" id="A0A218WAS4"/>
<comment type="caution">
    <text evidence="4">The sequence shown here is derived from an EMBL/GenBank/DDBJ whole genome shotgun (WGS) entry which is preliminary data.</text>
</comment>
<keyword evidence="2" id="KW-0812">Transmembrane</keyword>
<protein>
    <submittedName>
        <fullName evidence="4">Uncharacterized protein</fullName>
    </submittedName>
</protein>
<reference evidence="6" key="1">
    <citation type="journal article" date="2017" name="Plant J.">
        <title>The pomegranate (Punica granatum L.) genome and the genomics of punicalagin biosynthesis.</title>
        <authorList>
            <person name="Qin G."/>
            <person name="Xu C."/>
            <person name="Ming R."/>
            <person name="Tang H."/>
            <person name="Guyot R."/>
            <person name="Kramer E.M."/>
            <person name="Hu Y."/>
            <person name="Yi X."/>
            <person name="Qi Y."/>
            <person name="Xu X."/>
            <person name="Gao Z."/>
            <person name="Pan H."/>
            <person name="Jian J."/>
            <person name="Tian Y."/>
            <person name="Yue Z."/>
            <person name="Xu Y."/>
        </authorList>
    </citation>
    <scope>NUCLEOTIDE SEQUENCE [LARGE SCALE GENOMIC DNA]</scope>
    <source>
        <strain evidence="6">cv. Dabenzi</strain>
    </source>
</reference>
<evidence type="ECO:0000256" key="2">
    <source>
        <dbReference type="SAM" id="Phobius"/>
    </source>
</evidence>
<gene>
    <name evidence="4" type="ORF">CDL15_Pgr014019</name>
    <name evidence="5" type="ORF">CRG98_038814</name>
</gene>
<dbReference type="GeneID" id="116198723"/>
<reference evidence="4" key="2">
    <citation type="submission" date="2017-06" db="EMBL/GenBank/DDBJ databases">
        <title>The pomegranate genome and the genomics of punicalagin biosynthesis.</title>
        <authorList>
            <person name="Xu C."/>
        </authorList>
    </citation>
    <scope>NUCLEOTIDE SEQUENCE [LARGE SCALE GENOMIC DNA]</scope>
    <source>
        <tissue evidence="4">Fresh leaf</tissue>
    </source>
</reference>
<proteinExistence type="predicted"/>
<keyword evidence="2" id="KW-0472">Membrane</keyword>
<reference evidence="5 7" key="3">
    <citation type="submission" date="2017-11" db="EMBL/GenBank/DDBJ databases">
        <title>De-novo sequencing of pomegranate (Punica granatum L.) genome.</title>
        <authorList>
            <person name="Akparov Z."/>
            <person name="Amiraslanov A."/>
            <person name="Hajiyeva S."/>
            <person name="Abbasov M."/>
            <person name="Kaur K."/>
            <person name="Hamwieh A."/>
            <person name="Solovyev V."/>
            <person name="Salamov A."/>
            <person name="Braich B."/>
            <person name="Kosarev P."/>
            <person name="Mahmoud A."/>
            <person name="Hajiyev E."/>
            <person name="Babayeva S."/>
            <person name="Izzatullayeva V."/>
            <person name="Mammadov A."/>
            <person name="Mammadov A."/>
            <person name="Sharifova S."/>
            <person name="Ojaghi J."/>
            <person name="Eynullazada K."/>
            <person name="Bayramov B."/>
            <person name="Abdulazimova A."/>
            <person name="Shahmuradov I."/>
        </authorList>
    </citation>
    <scope>NUCLEOTIDE SEQUENCE [LARGE SCALE GENOMIC DNA]</scope>
    <source>
        <strain evidence="5">AG2017</strain>
        <strain evidence="7">cv. AG2017</strain>
        <tissue evidence="5">Leaf</tissue>
    </source>
</reference>
<dbReference type="EMBL" id="PGOL01003489">
    <property type="protein sequence ID" value="PKI40803.1"/>
    <property type="molecule type" value="Genomic_DNA"/>
</dbReference>
<evidence type="ECO:0000256" key="3">
    <source>
        <dbReference type="SAM" id="SignalP"/>
    </source>
</evidence>
<dbReference type="Proteomes" id="UP000233551">
    <property type="component" value="Unassembled WGS sequence"/>
</dbReference>
<organism evidence="4 6">
    <name type="scientific">Punica granatum</name>
    <name type="common">Pomegranate</name>
    <dbReference type="NCBI Taxonomy" id="22663"/>
    <lineage>
        <taxon>Eukaryota</taxon>
        <taxon>Viridiplantae</taxon>
        <taxon>Streptophyta</taxon>
        <taxon>Embryophyta</taxon>
        <taxon>Tracheophyta</taxon>
        <taxon>Spermatophyta</taxon>
        <taxon>Magnoliopsida</taxon>
        <taxon>eudicotyledons</taxon>
        <taxon>Gunneridae</taxon>
        <taxon>Pentapetalae</taxon>
        <taxon>rosids</taxon>
        <taxon>malvids</taxon>
        <taxon>Myrtales</taxon>
        <taxon>Lythraceae</taxon>
        <taxon>Punica</taxon>
    </lineage>
</organism>
<name>A0A218WAS4_PUNGR</name>
<keyword evidence="7" id="KW-1185">Reference proteome</keyword>
<evidence type="ECO:0000256" key="1">
    <source>
        <dbReference type="SAM" id="MobiDB-lite"/>
    </source>
</evidence>
<evidence type="ECO:0000313" key="5">
    <source>
        <dbReference type="EMBL" id="PKI40803.1"/>
    </source>
</evidence>
<feature type="transmembrane region" description="Helical" evidence="2">
    <location>
        <begin position="92"/>
        <end position="112"/>
    </location>
</feature>
<evidence type="ECO:0000313" key="7">
    <source>
        <dbReference type="Proteomes" id="UP000233551"/>
    </source>
</evidence>
<keyword evidence="3" id="KW-0732">Signal</keyword>
<keyword evidence="2" id="KW-1133">Transmembrane helix</keyword>
<feature type="region of interest" description="Disordered" evidence="1">
    <location>
        <begin position="34"/>
        <end position="77"/>
    </location>
</feature>
<evidence type="ECO:0000313" key="4">
    <source>
        <dbReference type="EMBL" id="OWM69558.1"/>
    </source>
</evidence>
<accession>A0A218WAS4</accession>
<sequence length="113" mass="11785">MSMKLLGWLFLSLLCTQALYVLAVEGSSASTQRQEEARGFSLTDGLPQGGGLVRDKKQDMAPVSRKSGKGKGAYGGANVVHRPNPRASAAPALVGPSFVISVLLLVSLGFILA</sequence>
<dbReference type="Proteomes" id="UP000197138">
    <property type="component" value="Unassembled WGS sequence"/>
</dbReference>
<dbReference type="EMBL" id="MTKT01004864">
    <property type="protein sequence ID" value="OWM69558.1"/>
    <property type="molecule type" value="Genomic_DNA"/>
</dbReference>
<evidence type="ECO:0000313" key="6">
    <source>
        <dbReference type="Proteomes" id="UP000197138"/>
    </source>
</evidence>
<feature type="signal peptide" evidence="3">
    <location>
        <begin position="1"/>
        <end position="18"/>
    </location>
</feature>
<feature type="chain" id="PRO_5014071628" evidence="3">
    <location>
        <begin position="19"/>
        <end position="113"/>
    </location>
</feature>